<dbReference type="EMBL" id="ML145181">
    <property type="protein sequence ID" value="TBU54806.1"/>
    <property type="molecule type" value="Genomic_DNA"/>
</dbReference>
<proteinExistence type="predicted"/>
<feature type="non-terminal residue" evidence="1">
    <location>
        <position position="84"/>
    </location>
</feature>
<feature type="non-terminal residue" evidence="1">
    <location>
        <position position="1"/>
    </location>
</feature>
<evidence type="ECO:0000313" key="1">
    <source>
        <dbReference type="EMBL" id="TBU54806.1"/>
    </source>
</evidence>
<dbReference type="AlphaFoldDB" id="A0A4Q9PL17"/>
<keyword evidence="2" id="KW-1185">Reference proteome</keyword>
<evidence type="ECO:0000313" key="2">
    <source>
        <dbReference type="Proteomes" id="UP000292082"/>
    </source>
</evidence>
<gene>
    <name evidence="1" type="ORF">BD310DRAFT_935119</name>
</gene>
<protein>
    <submittedName>
        <fullName evidence="1">Uncharacterized protein</fullName>
    </submittedName>
</protein>
<name>A0A4Q9PL17_9APHY</name>
<sequence length="84" mass="9315">MHSSLSRSIHSVVKYLSRYPELQPLSGHGSLWLSVIACVFRKTVPNCSVFINSRFALPKLDGASNMLRNSEALLLGLIPFTRKG</sequence>
<reference evidence="1 2" key="1">
    <citation type="submission" date="2019-01" db="EMBL/GenBank/DDBJ databases">
        <title>Draft genome sequences of three monokaryotic isolates of the white-rot basidiomycete fungus Dichomitus squalens.</title>
        <authorList>
            <consortium name="DOE Joint Genome Institute"/>
            <person name="Lopez S.C."/>
            <person name="Andreopoulos B."/>
            <person name="Pangilinan J."/>
            <person name="Lipzen A."/>
            <person name="Riley R."/>
            <person name="Ahrendt S."/>
            <person name="Ng V."/>
            <person name="Barry K."/>
            <person name="Daum C."/>
            <person name="Grigoriev I.V."/>
            <person name="Hilden K.S."/>
            <person name="Makela M.R."/>
            <person name="de Vries R.P."/>
        </authorList>
    </citation>
    <scope>NUCLEOTIDE SEQUENCE [LARGE SCALE GENOMIC DNA]</scope>
    <source>
        <strain evidence="1 2">CBS 464.89</strain>
    </source>
</reference>
<dbReference type="Proteomes" id="UP000292082">
    <property type="component" value="Unassembled WGS sequence"/>
</dbReference>
<accession>A0A4Q9PL17</accession>
<organism evidence="1 2">
    <name type="scientific">Dichomitus squalens</name>
    <dbReference type="NCBI Taxonomy" id="114155"/>
    <lineage>
        <taxon>Eukaryota</taxon>
        <taxon>Fungi</taxon>
        <taxon>Dikarya</taxon>
        <taxon>Basidiomycota</taxon>
        <taxon>Agaricomycotina</taxon>
        <taxon>Agaricomycetes</taxon>
        <taxon>Polyporales</taxon>
        <taxon>Polyporaceae</taxon>
        <taxon>Dichomitus</taxon>
    </lineage>
</organism>